<organism evidence="11 12">
    <name type="scientific">Paraperlucidibaca baekdonensis</name>
    <dbReference type="NCBI Taxonomy" id="748120"/>
    <lineage>
        <taxon>Bacteria</taxon>
        <taxon>Pseudomonadati</taxon>
        <taxon>Pseudomonadota</taxon>
        <taxon>Gammaproteobacteria</taxon>
        <taxon>Moraxellales</taxon>
        <taxon>Moraxellaceae</taxon>
        <taxon>Paraperlucidibaca</taxon>
    </lineage>
</organism>
<evidence type="ECO:0000259" key="10">
    <source>
        <dbReference type="Pfam" id="PF04262"/>
    </source>
</evidence>
<dbReference type="Gene3D" id="3.30.590.20">
    <property type="match status" value="1"/>
</dbReference>
<name>A0A3E0H8K6_9GAMM</name>
<evidence type="ECO:0000256" key="8">
    <source>
        <dbReference type="HAMAP-Rule" id="MF_00578"/>
    </source>
</evidence>
<evidence type="ECO:0000313" key="12">
    <source>
        <dbReference type="Proteomes" id="UP000256774"/>
    </source>
</evidence>
<dbReference type="GO" id="GO:0005829">
    <property type="term" value="C:cytosol"/>
    <property type="evidence" value="ECO:0007669"/>
    <property type="project" value="TreeGrafter"/>
</dbReference>
<evidence type="ECO:0000256" key="6">
    <source>
        <dbReference type="ARBA" id="ARBA00022840"/>
    </source>
</evidence>
<dbReference type="PANTHER" id="PTHR38761">
    <property type="entry name" value="GLUTAMATE--CYSTEINE LIGASE"/>
    <property type="match status" value="1"/>
</dbReference>
<evidence type="ECO:0000313" key="11">
    <source>
        <dbReference type="EMBL" id="REH40056.1"/>
    </source>
</evidence>
<dbReference type="GO" id="GO:0006750">
    <property type="term" value="P:glutathione biosynthetic process"/>
    <property type="evidence" value="ECO:0007669"/>
    <property type="project" value="UniProtKB-UniRule"/>
</dbReference>
<proteinExistence type="inferred from homology"/>
<dbReference type="SUPFAM" id="SSF55931">
    <property type="entry name" value="Glutamine synthetase/guanido kinase"/>
    <property type="match status" value="1"/>
</dbReference>
<evidence type="ECO:0000256" key="5">
    <source>
        <dbReference type="ARBA" id="ARBA00022741"/>
    </source>
</evidence>
<evidence type="ECO:0000256" key="7">
    <source>
        <dbReference type="ARBA" id="ARBA00048819"/>
    </source>
</evidence>
<dbReference type="InterPro" id="IPR007370">
    <property type="entry name" value="Glu_cys_ligase"/>
</dbReference>
<dbReference type="GO" id="GO:0004357">
    <property type="term" value="F:glutamate-cysteine ligase activity"/>
    <property type="evidence" value="ECO:0007669"/>
    <property type="project" value="UniProtKB-UniRule"/>
</dbReference>
<comment type="catalytic activity">
    <reaction evidence="7 8 9">
        <text>L-cysteine + L-glutamate + ATP = gamma-L-glutamyl-L-cysteine + ADP + phosphate + H(+)</text>
        <dbReference type="Rhea" id="RHEA:13285"/>
        <dbReference type="ChEBI" id="CHEBI:15378"/>
        <dbReference type="ChEBI" id="CHEBI:29985"/>
        <dbReference type="ChEBI" id="CHEBI:30616"/>
        <dbReference type="ChEBI" id="CHEBI:35235"/>
        <dbReference type="ChEBI" id="CHEBI:43474"/>
        <dbReference type="ChEBI" id="CHEBI:58173"/>
        <dbReference type="ChEBI" id="CHEBI:456216"/>
        <dbReference type="EC" id="6.3.2.2"/>
    </reaction>
</comment>
<accession>A0A3E0H8K6</accession>
<evidence type="ECO:0000256" key="1">
    <source>
        <dbReference type="ARBA" id="ARBA00005006"/>
    </source>
</evidence>
<evidence type="ECO:0000256" key="9">
    <source>
        <dbReference type="RuleBase" id="RU004391"/>
    </source>
</evidence>
<sequence>MDRELRTQLDWLSQQASCLQGMKRGLEKESLRIDSDGWLAQTPHPAALGSALTHPSITTDYSEALLELITPPCDSIATAFGYLDEVQNYVYSQLGSERLWVNSMPCKLGPDAQIPLAQYGSSNIGRMKTLYRHGLGLRYGRRMQTIAGIHYNLSFPDSFWQAWQTASGSTQSLVDFRSEKSFDLIRNFQRRSWLLLYLLGASPAVCGTFLEGRNHGLDSMPSGTLYRPYATSLRMSSLGYQNDAQSDLKVSYNHLDEYVRDLDRAIRTPYAPYEAMGVKKGDGYSQINGHILQIENEYYGLIRPKRNGASGERPTQSLARGGVEYVELRCVDLDPFEPLGISRDSAHFLEVFALHCLLADSPQFSEADYQRLPLNQQAMVEAGRNPDLTLDMGAESRRFRDLAAQLFAELRPVADILDAAHVTGAYSAALAAQIAKLQEPALTGSAMVIKALDEWQGCFYSFAMDRAERVKAHYAQRPLAAERAQAFRDVAEASLQRQADLETQPAPSFDEFLRQYFADSPTGVT</sequence>
<gene>
    <name evidence="8" type="primary">gshA</name>
    <name evidence="11" type="ORF">DFR26_0254</name>
</gene>
<dbReference type="NCBIfam" id="TIGR01434">
    <property type="entry name" value="glu_cys_ligase"/>
    <property type="match status" value="1"/>
</dbReference>
<keyword evidence="12" id="KW-1185">Reference proteome</keyword>
<keyword evidence="5 8" id="KW-0547">Nucleotide-binding</keyword>
<dbReference type="InterPro" id="IPR006334">
    <property type="entry name" value="Glut_cys_ligase"/>
</dbReference>
<dbReference type="AlphaFoldDB" id="A0A3E0H8K6"/>
<dbReference type="InterPro" id="IPR014746">
    <property type="entry name" value="Gln_synth/guanido_kin_cat_dom"/>
</dbReference>
<dbReference type="RefSeq" id="WP_116207129.1">
    <property type="nucleotide sequence ID" value="NZ_QUNR01000001.1"/>
</dbReference>
<comment type="pathway">
    <text evidence="1 8 9">Sulfur metabolism; glutathione biosynthesis; glutathione from L-cysteine and L-glutamate: step 1/2.</text>
</comment>
<protein>
    <recommendedName>
        <fullName evidence="8">Glutamate--cysteine ligase</fullName>
        <ecNumber evidence="8">6.3.2.2</ecNumber>
    </recommendedName>
    <alternativeName>
        <fullName evidence="8">Gamma-ECS</fullName>
        <shortName evidence="8">GCS</shortName>
    </alternativeName>
    <alternativeName>
        <fullName evidence="8">Gamma-glutamylcysteine synthetase</fullName>
    </alternativeName>
</protein>
<dbReference type="Proteomes" id="UP000256774">
    <property type="component" value="Unassembled WGS sequence"/>
</dbReference>
<dbReference type="OrthoDB" id="9803907at2"/>
<evidence type="ECO:0000256" key="4">
    <source>
        <dbReference type="ARBA" id="ARBA00022684"/>
    </source>
</evidence>
<comment type="caution">
    <text evidence="11">The sequence shown here is derived from an EMBL/GenBank/DDBJ whole genome shotgun (WGS) entry which is preliminary data.</text>
</comment>
<dbReference type="HAMAP" id="MF_00578">
    <property type="entry name" value="Glu_cys_ligase"/>
    <property type="match status" value="1"/>
</dbReference>
<dbReference type="UniPathway" id="UPA00142">
    <property type="reaction ID" value="UER00209"/>
</dbReference>
<feature type="domain" description="Glutamate--cysteine ligase" evidence="10">
    <location>
        <begin position="12"/>
        <end position="377"/>
    </location>
</feature>
<comment type="similarity">
    <text evidence="2 8">Belongs to the glutamate--cysteine ligase type 1 family. Type 1 subfamily.</text>
</comment>
<dbReference type="GO" id="GO:0046872">
    <property type="term" value="F:metal ion binding"/>
    <property type="evidence" value="ECO:0007669"/>
    <property type="project" value="TreeGrafter"/>
</dbReference>
<keyword evidence="3 8" id="KW-0436">Ligase</keyword>
<keyword evidence="6 8" id="KW-0067">ATP-binding</keyword>
<reference evidence="11 12" key="1">
    <citation type="submission" date="2018-08" db="EMBL/GenBank/DDBJ databases">
        <title>Genomic Encyclopedia of Type Strains, Phase IV (KMG-IV): sequencing the most valuable type-strain genomes for metagenomic binning, comparative biology and taxonomic classification.</title>
        <authorList>
            <person name="Goeker M."/>
        </authorList>
    </citation>
    <scope>NUCLEOTIDE SEQUENCE [LARGE SCALE GENOMIC DNA]</scope>
    <source>
        <strain evidence="11 12">DSM 26022</strain>
    </source>
</reference>
<evidence type="ECO:0000256" key="3">
    <source>
        <dbReference type="ARBA" id="ARBA00022598"/>
    </source>
</evidence>
<dbReference type="EC" id="6.3.2.2" evidence="8"/>
<dbReference type="GO" id="GO:0005524">
    <property type="term" value="F:ATP binding"/>
    <property type="evidence" value="ECO:0007669"/>
    <property type="project" value="UniProtKB-KW"/>
</dbReference>
<evidence type="ECO:0000256" key="2">
    <source>
        <dbReference type="ARBA" id="ARBA00008772"/>
    </source>
</evidence>
<dbReference type="PANTHER" id="PTHR38761:SF1">
    <property type="entry name" value="GLUTAMATE--CYSTEINE LIGASE"/>
    <property type="match status" value="1"/>
</dbReference>
<keyword evidence="4 8" id="KW-0317">Glutathione biosynthesis</keyword>
<dbReference type="EMBL" id="QUNR01000001">
    <property type="protein sequence ID" value="REH40056.1"/>
    <property type="molecule type" value="Genomic_DNA"/>
</dbReference>
<dbReference type="Pfam" id="PF04262">
    <property type="entry name" value="Glu_cys_ligase"/>
    <property type="match status" value="1"/>
</dbReference>